<dbReference type="PROSITE" id="PS50237">
    <property type="entry name" value="HECT"/>
    <property type="match status" value="2"/>
</dbReference>
<protein>
    <recommendedName>
        <fullName evidence="3">HECT-type E3 ubiquitin transferase</fullName>
        <ecNumber evidence="3">2.3.2.26</ecNumber>
    </recommendedName>
</protein>
<evidence type="ECO:0000256" key="2">
    <source>
        <dbReference type="ARBA" id="ARBA00004906"/>
    </source>
</evidence>
<evidence type="ECO:0000256" key="4">
    <source>
        <dbReference type="ARBA" id="ARBA00022679"/>
    </source>
</evidence>
<dbReference type="InterPro" id="IPR035983">
    <property type="entry name" value="Hect_E3_ubiquitin_ligase"/>
</dbReference>
<dbReference type="PROSITE" id="PS50105">
    <property type="entry name" value="SAM_DOMAIN"/>
    <property type="match status" value="1"/>
</dbReference>
<evidence type="ECO:0000256" key="3">
    <source>
        <dbReference type="ARBA" id="ARBA00012485"/>
    </source>
</evidence>
<feature type="domain" description="SAM" evidence="8">
    <location>
        <begin position="1"/>
        <end position="62"/>
    </location>
</feature>
<comment type="caution">
    <text evidence="6">Lacks conserved residue(s) required for the propagation of feature annotation.</text>
</comment>
<dbReference type="Gene3D" id="1.10.150.50">
    <property type="entry name" value="Transcription Factor, Ets-1"/>
    <property type="match status" value="1"/>
</dbReference>
<evidence type="ECO:0000256" key="6">
    <source>
        <dbReference type="PROSITE-ProRule" id="PRU00104"/>
    </source>
</evidence>
<dbReference type="Gene3D" id="3.30.2410.10">
    <property type="entry name" value="Hect, E3 ligase catalytic domain"/>
    <property type="match status" value="1"/>
</dbReference>
<keyword evidence="11" id="KW-1185">Reference proteome</keyword>
<dbReference type="GO" id="GO:0061630">
    <property type="term" value="F:ubiquitin protein ligase activity"/>
    <property type="evidence" value="ECO:0007669"/>
    <property type="project" value="UniProtKB-EC"/>
</dbReference>
<keyword evidence="4" id="KW-0808">Transferase</keyword>
<dbReference type="Pfam" id="PF00632">
    <property type="entry name" value="HECT"/>
    <property type="match status" value="1"/>
</dbReference>
<dbReference type="InterPro" id="IPR050409">
    <property type="entry name" value="E3_ubiq-protein_ligase"/>
</dbReference>
<dbReference type="InterPro" id="IPR000569">
    <property type="entry name" value="HECT_dom"/>
</dbReference>
<dbReference type="Pfam" id="PF00536">
    <property type="entry name" value="SAM_1"/>
    <property type="match status" value="1"/>
</dbReference>
<feature type="region of interest" description="Disordered" evidence="7">
    <location>
        <begin position="53"/>
        <end position="86"/>
    </location>
</feature>
<proteinExistence type="predicted"/>
<dbReference type="GO" id="GO:0005737">
    <property type="term" value="C:cytoplasm"/>
    <property type="evidence" value="ECO:0007669"/>
    <property type="project" value="TreeGrafter"/>
</dbReference>
<dbReference type="CDD" id="cd09487">
    <property type="entry name" value="SAM_superfamily"/>
    <property type="match status" value="1"/>
</dbReference>
<dbReference type="SUPFAM" id="SSF56204">
    <property type="entry name" value="Hect, E3 ligase catalytic domain"/>
    <property type="match status" value="1"/>
</dbReference>
<dbReference type="PANTHER" id="PTHR11254">
    <property type="entry name" value="HECT DOMAIN UBIQUITIN-PROTEIN LIGASE"/>
    <property type="match status" value="1"/>
</dbReference>
<evidence type="ECO:0000313" key="11">
    <source>
        <dbReference type="Proteomes" id="UP001186944"/>
    </source>
</evidence>
<dbReference type="SMART" id="SM00454">
    <property type="entry name" value="SAM"/>
    <property type="match status" value="1"/>
</dbReference>
<dbReference type="Gene3D" id="3.90.1750.10">
    <property type="entry name" value="Hect, E3 ligase catalytic domains"/>
    <property type="match status" value="1"/>
</dbReference>
<dbReference type="EMBL" id="VSWD01000008">
    <property type="protein sequence ID" value="KAK3095064.1"/>
    <property type="molecule type" value="Genomic_DNA"/>
</dbReference>
<dbReference type="InterPro" id="IPR001660">
    <property type="entry name" value="SAM"/>
</dbReference>
<dbReference type="InterPro" id="IPR013761">
    <property type="entry name" value="SAM/pointed_sf"/>
</dbReference>
<reference evidence="10" key="1">
    <citation type="submission" date="2019-08" db="EMBL/GenBank/DDBJ databases">
        <title>The improved chromosome-level genome for the pearl oyster Pinctada fucata martensii using PacBio sequencing and Hi-C.</title>
        <authorList>
            <person name="Zheng Z."/>
        </authorList>
    </citation>
    <scope>NUCLEOTIDE SEQUENCE</scope>
    <source>
        <strain evidence="10">ZZ-2019</strain>
        <tissue evidence="10">Adductor muscle</tissue>
    </source>
</reference>
<dbReference type="Proteomes" id="UP001186944">
    <property type="component" value="Unassembled WGS sequence"/>
</dbReference>
<comment type="pathway">
    <text evidence="2">Protein modification; protein ubiquitination.</text>
</comment>
<dbReference type="AlphaFoldDB" id="A0AA88Y9V1"/>
<comment type="catalytic activity">
    <reaction evidence="1">
        <text>S-ubiquitinyl-[E2 ubiquitin-conjugating enzyme]-L-cysteine + [acceptor protein]-L-lysine = [E2 ubiquitin-conjugating enzyme]-L-cysteine + N(6)-ubiquitinyl-[acceptor protein]-L-lysine.</text>
        <dbReference type="EC" id="2.3.2.26"/>
    </reaction>
</comment>
<feature type="active site" description="Glycyl thioester intermediate" evidence="6">
    <location>
        <position position="650"/>
    </location>
</feature>
<gene>
    <name evidence="10" type="ORF">FSP39_009853</name>
</gene>
<dbReference type="GO" id="GO:0006511">
    <property type="term" value="P:ubiquitin-dependent protein catabolic process"/>
    <property type="evidence" value="ECO:0007669"/>
    <property type="project" value="TreeGrafter"/>
</dbReference>
<evidence type="ECO:0000259" key="9">
    <source>
        <dbReference type="PROSITE" id="PS50237"/>
    </source>
</evidence>
<evidence type="ECO:0000313" key="10">
    <source>
        <dbReference type="EMBL" id="KAK3095064.1"/>
    </source>
</evidence>
<feature type="compositionally biased region" description="Low complexity" evidence="7">
    <location>
        <begin position="61"/>
        <end position="84"/>
    </location>
</feature>
<evidence type="ECO:0000256" key="5">
    <source>
        <dbReference type="ARBA" id="ARBA00022786"/>
    </source>
</evidence>
<keyword evidence="5 6" id="KW-0833">Ubl conjugation pathway</keyword>
<sequence>MDEIHEVLKDLGLQSFIENFKKEKIEAHMIESLSDCDLTRLGIQTIGDRHRFRQHFRSRSTRPSASAGPSSASGTASTESGATRNSITEVREFRNTLFRPGSRNLQTSKKSSKRGKKIHTWTTKFIALANKDACNVPVSGEREILRKAGLGAKKITLDVDDGEEEVLQKVMSGEKNDDGVTIGFPKLKEAGGVEFLRTNQNCRSLKILDCPWTVKDLKSVISAQTNIYIRPIQRDLSLEPVDDTDTSSQSAAVQMEECKWCKKTFNLRSLRAHLEMCSDSTVSMETYDTTNETVIHVHVPEEQVNNNPIFSLENGIDLDTLSVSVGNSIDHVDVAQLEQYIGNAEENFQEIEVHENQPQENEEKADSENEDTVKNIVKRVVTFCKENSIDDPVEILRKLQKEILVGRKLDVTDESEILQGDTNFVSIDRDNVLQTAVEEIASIPEEELRKCLEINFYGEMAVDLGGPRKEFFKLVLRAIKEKYFDNGWRELRYEEYECVGKILALSILQNGPIPQFIFGENFFGENNICLTYLSRGLNTLGIVEAVQQLPTLKHIFHQSEVKLTVKRLLHLLQPKFSYAGSNKEKYEKAVYSAFVKYVRAVAGGQRGALSLESILLFTTGSTSEPLLGFQLAPSIEFAECLSFLPIANTCVNRLTLPRPSAFATLPGEAILYELYDYAFSNTFFGIK</sequence>
<dbReference type="GO" id="GO:0016567">
    <property type="term" value="P:protein ubiquitination"/>
    <property type="evidence" value="ECO:0007669"/>
    <property type="project" value="TreeGrafter"/>
</dbReference>
<feature type="domain" description="HECT" evidence="9">
    <location>
        <begin position="444"/>
        <end position="479"/>
    </location>
</feature>
<accession>A0AA88Y9V1</accession>
<evidence type="ECO:0000256" key="7">
    <source>
        <dbReference type="SAM" id="MobiDB-lite"/>
    </source>
</evidence>
<evidence type="ECO:0000256" key="1">
    <source>
        <dbReference type="ARBA" id="ARBA00000885"/>
    </source>
</evidence>
<dbReference type="SUPFAM" id="SSF47769">
    <property type="entry name" value="SAM/Pointed domain"/>
    <property type="match status" value="1"/>
</dbReference>
<feature type="domain" description="HECT" evidence="9">
    <location>
        <begin position="614"/>
        <end position="665"/>
    </location>
</feature>
<comment type="caution">
    <text evidence="10">The sequence shown here is derived from an EMBL/GenBank/DDBJ whole genome shotgun (WGS) entry which is preliminary data.</text>
</comment>
<dbReference type="PANTHER" id="PTHR11254:SF440">
    <property type="entry name" value="E3 UBIQUITIN-PROTEIN LIGASE NEDD-4"/>
    <property type="match status" value="1"/>
</dbReference>
<evidence type="ECO:0000259" key="8">
    <source>
        <dbReference type="PROSITE" id="PS50105"/>
    </source>
</evidence>
<name>A0AA88Y9V1_PINIB</name>
<dbReference type="EC" id="2.3.2.26" evidence="3"/>
<organism evidence="10 11">
    <name type="scientific">Pinctada imbricata</name>
    <name type="common">Atlantic pearl-oyster</name>
    <name type="synonym">Pinctada martensii</name>
    <dbReference type="NCBI Taxonomy" id="66713"/>
    <lineage>
        <taxon>Eukaryota</taxon>
        <taxon>Metazoa</taxon>
        <taxon>Spiralia</taxon>
        <taxon>Lophotrochozoa</taxon>
        <taxon>Mollusca</taxon>
        <taxon>Bivalvia</taxon>
        <taxon>Autobranchia</taxon>
        <taxon>Pteriomorphia</taxon>
        <taxon>Pterioida</taxon>
        <taxon>Pterioidea</taxon>
        <taxon>Pteriidae</taxon>
        <taxon>Pinctada</taxon>
    </lineage>
</organism>